<evidence type="ECO:0000256" key="6">
    <source>
        <dbReference type="ARBA" id="ARBA00022900"/>
    </source>
</evidence>
<evidence type="ECO:0000256" key="2">
    <source>
        <dbReference type="ARBA" id="ARBA00004496"/>
    </source>
</evidence>
<dbReference type="InterPro" id="IPR042178">
    <property type="entry name" value="Serpin_sf_1"/>
</dbReference>
<dbReference type="SMART" id="SM00093">
    <property type="entry name" value="SERPIN"/>
    <property type="match status" value="1"/>
</dbReference>
<dbReference type="GO" id="GO:0005737">
    <property type="term" value="C:cytoplasm"/>
    <property type="evidence" value="ECO:0007669"/>
    <property type="project" value="UniProtKB-SubCell"/>
</dbReference>
<dbReference type="GeneID" id="103192508"/>
<dbReference type="InterPro" id="IPR000215">
    <property type="entry name" value="Serpin_fam"/>
</dbReference>
<name>A0A8B6ZDC8_ORYAF</name>
<gene>
    <name evidence="11" type="primary">SERPINB10</name>
</gene>
<protein>
    <recommendedName>
        <fullName evidence="8">Serpin B10</fullName>
    </recommendedName>
</protein>
<dbReference type="Proteomes" id="UP000694850">
    <property type="component" value="Unplaced"/>
</dbReference>
<keyword evidence="4" id="KW-0963">Cytoplasm</keyword>
<dbReference type="Gene3D" id="3.30.497.10">
    <property type="entry name" value="Antithrombin, subunit I, domain 2"/>
    <property type="match status" value="1"/>
</dbReference>
<dbReference type="RefSeq" id="XP_007933678.1">
    <property type="nucleotide sequence ID" value="XM_007935487.1"/>
</dbReference>
<organism evidence="10 11">
    <name type="scientific">Orycteropus afer afer</name>
    <dbReference type="NCBI Taxonomy" id="1230840"/>
    <lineage>
        <taxon>Eukaryota</taxon>
        <taxon>Metazoa</taxon>
        <taxon>Chordata</taxon>
        <taxon>Craniata</taxon>
        <taxon>Vertebrata</taxon>
        <taxon>Euteleostomi</taxon>
        <taxon>Mammalia</taxon>
        <taxon>Eutheria</taxon>
        <taxon>Afrotheria</taxon>
        <taxon>Tubulidentata</taxon>
        <taxon>Orycteropodidae</taxon>
        <taxon>Orycteropus</taxon>
    </lineage>
</organism>
<dbReference type="PROSITE" id="PS00284">
    <property type="entry name" value="SERPIN"/>
    <property type="match status" value="1"/>
</dbReference>
<evidence type="ECO:0000256" key="7">
    <source>
        <dbReference type="ARBA" id="ARBA00023242"/>
    </source>
</evidence>
<evidence type="ECO:0000256" key="3">
    <source>
        <dbReference type="ARBA" id="ARBA00006426"/>
    </source>
</evidence>
<dbReference type="FunFam" id="2.30.39.10:FF:000001">
    <property type="entry name" value="Serpin family B member 2"/>
    <property type="match status" value="1"/>
</dbReference>
<dbReference type="FunFam" id="2.10.310.10:FF:000001">
    <property type="entry name" value="Serpin family A member 1"/>
    <property type="match status" value="1"/>
</dbReference>
<dbReference type="InterPro" id="IPR023795">
    <property type="entry name" value="Serpin_CS"/>
</dbReference>
<keyword evidence="6" id="KW-0722">Serine protease inhibitor</keyword>
<dbReference type="InterPro" id="IPR023796">
    <property type="entry name" value="Serpin_dom"/>
</dbReference>
<dbReference type="CTD" id="5273"/>
<keyword evidence="5" id="KW-0646">Protease inhibitor</keyword>
<evidence type="ECO:0000313" key="11">
    <source>
        <dbReference type="RefSeq" id="XP_007933678.1"/>
    </source>
</evidence>
<dbReference type="Pfam" id="PF00079">
    <property type="entry name" value="Serpin"/>
    <property type="match status" value="1"/>
</dbReference>
<proteinExistence type="inferred from homology"/>
<dbReference type="SUPFAM" id="SSF56574">
    <property type="entry name" value="Serpins"/>
    <property type="match status" value="1"/>
</dbReference>
<dbReference type="InterPro" id="IPR036186">
    <property type="entry name" value="Serpin_sf"/>
</dbReference>
<dbReference type="AlphaFoldDB" id="A0A8B6ZDC8"/>
<dbReference type="InterPro" id="IPR042185">
    <property type="entry name" value="Serpin_sf_2"/>
</dbReference>
<dbReference type="GO" id="GO:0004867">
    <property type="term" value="F:serine-type endopeptidase inhibitor activity"/>
    <property type="evidence" value="ECO:0007669"/>
    <property type="project" value="UniProtKB-KW"/>
</dbReference>
<comment type="subcellular location">
    <subcellularLocation>
        <location evidence="2">Cytoplasm</location>
    </subcellularLocation>
    <subcellularLocation>
        <location evidence="1">Nucleus</location>
    </subcellularLocation>
</comment>
<sequence length="396" mass="45505">MDSLATSINQFALEFNKKIAETAEGKNIFFSPWGLANSLAMVYLGAKGNTAAQMAQVLHLNQDQDVRSCPESEKKRKMELSMSNEEVNSNFQTLISEINKPSNAYILKTANGLYAEKTYSFHKKYIEDMKKYFGAEPQFVNFAETPDQTRKVINSWVTNQTEGKILNLLPENSVEATTKMVLVNALYFKGMWEHQFLVANTTEKPFRVNKTTSKPVQMMSMKEKLLIFHIEEPKANGVQLYYENRDLSLLILLPEDVSGLEQLERAITYKKLSEWTRADMMELYEVHLHLPKFKLHNNYDLKEVLSQMGMRDAFDQSRADFSGMSSLNYLYLFNVFHNSFVEINEQGTEAAAGSGSVMDIRVQLPSLEFKADHPFLFFIRHNKTESILFYGRFCSP</sequence>
<feature type="domain" description="Serpin" evidence="9">
    <location>
        <begin position="13"/>
        <end position="396"/>
    </location>
</feature>
<accession>A0A8B6ZDC8</accession>
<evidence type="ECO:0000256" key="1">
    <source>
        <dbReference type="ARBA" id="ARBA00004123"/>
    </source>
</evidence>
<evidence type="ECO:0000256" key="4">
    <source>
        <dbReference type="ARBA" id="ARBA00022490"/>
    </source>
</evidence>
<evidence type="ECO:0000259" key="9">
    <source>
        <dbReference type="SMART" id="SM00093"/>
    </source>
</evidence>
<dbReference type="GO" id="GO:0005615">
    <property type="term" value="C:extracellular space"/>
    <property type="evidence" value="ECO:0007669"/>
    <property type="project" value="InterPro"/>
</dbReference>
<dbReference type="Gene3D" id="2.30.39.10">
    <property type="entry name" value="Alpha-1-antitrypsin, domain 1"/>
    <property type="match status" value="1"/>
</dbReference>
<dbReference type="PANTHER" id="PTHR11461:SF175">
    <property type="entry name" value="SERPIN B10"/>
    <property type="match status" value="1"/>
</dbReference>
<reference evidence="11" key="1">
    <citation type="submission" date="2025-08" db="UniProtKB">
        <authorList>
            <consortium name="RefSeq"/>
        </authorList>
    </citation>
    <scope>IDENTIFICATION</scope>
</reference>
<keyword evidence="10" id="KW-1185">Reference proteome</keyword>
<comment type="similarity">
    <text evidence="3">Belongs to the serpin family. Ov-serpin subfamily.</text>
</comment>
<keyword evidence="7" id="KW-0539">Nucleus</keyword>
<dbReference type="GO" id="GO:0005634">
    <property type="term" value="C:nucleus"/>
    <property type="evidence" value="ECO:0007669"/>
    <property type="project" value="UniProtKB-SubCell"/>
</dbReference>
<dbReference type="OrthoDB" id="671595at2759"/>
<evidence type="ECO:0000256" key="8">
    <source>
        <dbReference type="ARBA" id="ARBA00041146"/>
    </source>
</evidence>
<evidence type="ECO:0000256" key="5">
    <source>
        <dbReference type="ARBA" id="ARBA00022690"/>
    </source>
</evidence>
<dbReference type="PANTHER" id="PTHR11461">
    <property type="entry name" value="SERINE PROTEASE INHIBITOR, SERPIN"/>
    <property type="match status" value="1"/>
</dbReference>
<evidence type="ECO:0000313" key="10">
    <source>
        <dbReference type="Proteomes" id="UP000694850"/>
    </source>
</evidence>